<reference evidence="16 17" key="1">
    <citation type="submission" date="2020-07" db="EMBL/GenBank/DDBJ databases">
        <title>Comparative genomics of pyrophilous fungi reveals a link between fire events and developmental genes.</title>
        <authorList>
            <consortium name="DOE Joint Genome Institute"/>
            <person name="Steindorff A.S."/>
            <person name="Carver A."/>
            <person name="Calhoun S."/>
            <person name="Stillman K."/>
            <person name="Liu H."/>
            <person name="Lipzen A."/>
            <person name="Pangilinan J."/>
            <person name="Labutti K."/>
            <person name="Bruns T.D."/>
            <person name="Grigoriev I.V."/>
        </authorList>
    </citation>
    <scope>NUCLEOTIDE SEQUENCE [LARGE SCALE GENOMIC DNA]</scope>
    <source>
        <strain evidence="16 17">CBS 144469</strain>
    </source>
</reference>
<dbReference type="PROSITE" id="PS50873">
    <property type="entry name" value="PEROXIDASE_4"/>
    <property type="match status" value="1"/>
</dbReference>
<accession>A0A8H6MCD6</accession>
<dbReference type="PANTHER" id="PTHR31356:SF58">
    <property type="entry name" value="CYTOCHROME C PEROXIDASE, MITOCHONDRIAL"/>
    <property type="match status" value="1"/>
</dbReference>
<dbReference type="InterPro" id="IPR002207">
    <property type="entry name" value="Peroxidase_I"/>
</dbReference>
<dbReference type="FunFam" id="1.10.420.10:FF:000009">
    <property type="entry name" value="Ascorbate peroxidase"/>
    <property type="match status" value="1"/>
</dbReference>
<name>A0A8H6MCD6_9AGAR</name>
<dbReference type="GO" id="GO:0046872">
    <property type="term" value="F:metal ion binding"/>
    <property type="evidence" value="ECO:0007669"/>
    <property type="project" value="UniProtKB-UniRule"/>
</dbReference>
<dbReference type="FunFam" id="1.10.520.10:FF:000005">
    <property type="entry name" value="Cytochrome c peroxidase"/>
    <property type="match status" value="1"/>
</dbReference>
<evidence type="ECO:0000313" key="16">
    <source>
        <dbReference type="EMBL" id="KAF6763295.1"/>
    </source>
</evidence>
<keyword evidence="5 13" id="KW-0575">Peroxidase</keyword>
<dbReference type="InterPro" id="IPR044831">
    <property type="entry name" value="Ccp1-like"/>
</dbReference>
<sequence length="382" mass="42222">MNALRNPLRNVARRATRAQLPKASPFRPSYRSYSSAPPPPESKGSSSTLWLGLGAAAAAAGGAWFYFTDAGNTAGKSGAQIVKVAADIVPTKEDYLKVYKRIADLVADAGEYDDGSYGPVLLRLAWHSSGTYDKDTKTGGSNYATMRFEPESLHGANAGLNVARDLMEKVKEEFPWISYGDLWTLAGVAAIQEMGGPKIPWRPGRIDGVATHATPDGRLPDAAQGSDHLRNIFYRMGFNDQEIVALSGAHALGRCHRDRSGFEGPWTFSPTTVSNDFFKLLFDEKWVWKKWEGPKQLEDKKTRSLMMLPTDYVLTQDKSFKKYAKQYAEDQDLWFRDFSKAVATLFELGVPTQQFTTSEPWVIPTVDEQQGASKSQEGSKSA</sequence>
<dbReference type="InterPro" id="IPR019794">
    <property type="entry name" value="Peroxidases_AS"/>
</dbReference>
<dbReference type="AlphaFoldDB" id="A0A8H6MCD6"/>
<dbReference type="PANTHER" id="PTHR31356">
    <property type="entry name" value="THYLAKOID LUMENAL 29 KDA PROTEIN, CHLOROPLASTIC-RELATED"/>
    <property type="match status" value="1"/>
</dbReference>
<dbReference type="OrthoDB" id="2859658at2759"/>
<dbReference type="GO" id="GO:0005758">
    <property type="term" value="C:mitochondrial intermembrane space"/>
    <property type="evidence" value="ECO:0007669"/>
    <property type="project" value="UniProtKB-SubCell"/>
</dbReference>
<keyword evidence="17" id="KW-1185">Reference proteome</keyword>
<keyword evidence="10" id="KW-0408">Iron</keyword>
<dbReference type="PRINTS" id="PR00458">
    <property type="entry name" value="PEROXIDASE"/>
</dbReference>
<evidence type="ECO:0000256" key="14">
    <source>
        <dbReference type="SAM" id="MobiDB-lite"/>
    </source>
</evidence>
<protein>
    <recommendedName>
        <fullName evidence="13">Peroxidase</fullName>
        <ecNumber evidence="13">1.11.1.-</ecNumber>
    </recommendedName>
</protein>
<dbReference type="SUPFAM" id="SSF48113">
    <property type="entry name" value="Heme-dependent peroxidases"/>
    <property type="match status" value="1"/>
</dbReference>
<comment type="similarity">
    <text evidence="4">Belongs to the peroxidase family. Cytochrome c peroxidase subfamily.</text>
</comment>
<dbReference type="EMBL" id="JACGCI010000006">
    <property type="protein sequence ID" value="KAF6763295.1"/>
    <property type="molecule type" value="Genomic_DNA"/>
</dbReference>
<dbReference type="Proteomes" id="UP000521943">
    <property type="component" value="Unassembled WGS sequence"/>
</dbReference>
<dbReference type="GO" id="GO:0000302">
    <property type="term" value="P:response to reactive oxygen species"/>
    <property type="evidence" value="ECO:0007669"/>
    <property type="project" value="TreeGrafter"/>
</dbReference>
<gene>
    <name evidence="16" type="ORF">DFP72DRAFT_875283</name>
</gene>
<dbReference type="GO" id="GO:0005759">
    <property type="term" value="C:mitochondrial matrix"/>
    <property type="evidence" value="ECO:0007669"/>
    <property type="project" value="UniProtKB-SubCell"/>
</dbReference>
<evidence type="ECO:0000256" key="9">
    <source>
        <dbReference type="ARBA" id="ARBA00023002"/>
    </source>
</evidence>
<evidence type="ECO:0000256" key="6">
    <source>
        <dbReference type="ARBA" id="ARBA00022617"/>
    </source>
</evidence>
<evidence type="ECO:0000256" key="12">
    <source>
        <dbReference type="ARBA" id="ARBA00049265"/>
    </source>
</evidence>
<evidence type="ECO:0000256" key="10">
    <source>
        <dbReference type="ARBA" id="ARBA00023004"/>
    </source>
</evidence>
<evidence type="ECO:0000259" key="15">
    <source>
        <dbReference type="PROSITE" id="PS50873"/>
    </source>
</evidence>
<evidence type="ECO:0000256" key="7">
    <source>
        <dbReference type="ARBA" id="ARBA00022723"/>
    </source>
</evidence>
<dbReference type="InterPro" id="IPR010255">
    <property type="entry name" value="Haem_peroxidase_sf"/>
</dbReference>
<dbReference type="PROSITE" id="PS00435">
    <property type="entry name" value="PEROXIDASE_1"/>
    <property type="match status" value="1"/>
</dbReference>
<dbReference type="CDD" id="cd00691">
    <property type="entry name" value="ascorbate_peroxidase"/>
    <property type="match status" value="1"/>
</dbReference>
<dbReference type="Gene3D" id="1.10.420.10">
    <property type="entry name" value="Peroxidase, domain 2"/>
    <property type="match status" value="1"/>
</dbReference>
<feature type="compositionally biased region" description="Low complexity" evidence="14">
    <location>
        <begin position="23"/>
        <end position="35"/>
    </location>
</feature>
<evidence type="ECO:0000256" key="1">
    <source>
        <dbReference type="ARBA" id="ARBA00003917"/>
    </source>
</evidence>
<proteinExistence type="inferred from homology"/>
<feature type="region of interest" description="Disordered" evidence="14">
    <location>
        <begin position="1"/>
        <end position="45"/>
    </location>
</feature>
<comment type="subcellular location">
    <subcellularLocation>
        <location evidence="3">Mitochondrion intermembrane space</location>
    </subcellularLocation>
    <subcellularLocation>
        <location evidence="2">Mitochondrion matrix</location>
    </subcellularLocation>
</comment>
<keyword evidence="7" id="KW-0479">Metal-binding</keyword>
<dbReference type="GO" id="GO:0020037">
    <property type="term" value="F:heme binding"/>
    <property type="evidence" value="ECO:0007669"/>
    <property type="project" value="UniProtKB-UniRule"/>
</dbReference>
<comment type="catalytic activity">
    <reaction evidence="12">
        <text>2 Fe(II)-[cytochrome c] + H2O2 + 2 H(+) = 2 Fe(III)-[cytochrome c] + 2 H2O</text>
        <dbReference type="Rhea" id="RHEA:16581"/>
        <dbReference type="Rhea" id="RHEA-COMP:10350"/>
        <dbReference type="Rhea" id="RHEA-COMP:14399"/>
        <dbReference type="ChEBI" id="CHEBI:15377"/>
        <dbReference type="ChEBI" id="CHEBI:15378"/>
        <dbReference type="ChEBI" id="CHEBI:16240"/>
        <dbReference type="ChEBI" id="CHEBI:29033"/>
        <dbReference type="ChEBI" id="CHEBI:29034"/>
        <dbReference type="EC" id="1.11.1.5"/>
    </reaction>
</comment>
<evidence type="ECO:0000256" key="8">
    <source>
        <dbReference type="ARBA" id="ARBA00022946"/>
    </source>
</evidence>
<dbReference type="EC" id="1.11.1.-" evidence="13"/>
<evidence type="ECO:0000313" key="17">
    <source>
        <dbReference type="Proteomes" id="UP000521943"/>
    </source>
</evidence>
<dbReference type="Gene3D" id="1.10.520.10">
    <property type="match status" value="1"/>
</dbReference>
<feature type="domain" description="Plant heme peroxidase family profile" evidence="15">
    <location>
        <begin position="114"/>
        <end position="382"/>
    </location>
</feature>
<keyword evidence="6" id="KW-0349">Heme</keyword>
<evidence type="ECO:0000256" key="11">
    <source>
        <dbReference type="ARBA" id="ARBA00023128"/>
    </source>
</evidence>
<keyword evidence="11" id="KW-0496">Mitochondrion</keyword>
<evidence type="ECO:0000256" key="2">
    <source>
        <dbReference type="ARBA" id="ARBA00004305"/>
    </source>
</evidence>
<evidence type="ECO:0000256" key="13">
    <source>
        <dbReference type="RuleBase" id="RU363051"/>
    </source>
</evidence>
<dbReference type="PRINTS" id="PR00459">
    <property type="entry name" value="ASPEROXIDASE"/>
</dbReference>
<comment type="function">
    <text evidence="1">Destroys radicals which are normally produced within the cells and which are toxic to biological systems.</text>
</comment>
<dbReference type="GO" id="GO:0034599">
    <property type="term" value="P:cellular response to oxidative stress"/>
    <property type="evidence" value="ECO:0007669"/>
    <property type="project" value="InterPro"/>
</dbReference>
<dbReference type="InterPro" id="IPR002016">
    <property type="entry name" value="Haem_peroxidase"/>
</dbReference>
<dbReference type="GO" id="GO:0042744">
    <property type="term" value="P:hydrogen peroxide catabolic process"/>
    <property type="evidence" value="ECO:0007669"/>
    <property type="project" value="TreeGrafter"/>
</dbReference>
<organism evidence="16 17">
    <name type="scientific">Ephemerocybe angulata</name>
    <dbReference type="NCBI Taxonomy" id="980116"/>
    <lineage>
        <taxon>Eukaryota</taxon>
        <taxon>Fungi</taxon>
        <taxon>Dikarya</taxon>
        <taxon>Basidiomycota</taxon>
        <taxon>Agaricomycotina</taxon>
        <taxon>Agaricomycetes</taxon>
        <taxon>Agaricomycetidae</taxon>
        <taxon>Agaricales</taxon>
        <taxon>Agaricineae</taxon>
        <taxon>Psathyrellaceae</taxon>
        <taxon>Ephemerocybe</taxon>
    </lineage>
</organism>
<keyword evidence="8" id="KW-0809">Transit peptide</keyword>
<evidence type="ECO:0000256" key="4">
    <source>
        <dbReference type="ARBA" id="ARBA00005997"/>
    </source>
</evidence>
<dbReference type="GO" id="GO:0004130">
    <property type="term" value="F:cytochrome-c peroxidase activity"/>
    <property type="evidence" value="ECO:0007669"/>
    <property type="project" value="UniProtKB-EC"/>
</dbReference>
<keyword evidence="9 13" id="KW-0560">Oxidoreductase</keyword>
<evidence type="ECO:0000256" key="3">
    <source>
        <dbReference type="ARBA" id="ARBA00004569"/>
    </source>
</evidence>
<dbReference type="PROSITE" id="PS00436">
    <property type="entry name" value="PEROXIDASE_2"/>
    <property type="match status" value="1"/>
</dbReference>
<dbReference type="Pfam" id="PF00141">
    <property type="entry name" value="peroxidase"/>
    <property type="match status" value="1"/>
</dbReference>
<evidence type="ECO:0000256" key="5">
    <source>
        <dbReference type="ARBA" id="ARBA00022559"/>
    </source>
</evidence>
<comment type="caution">
    <text evidence="16">The sequence shown here is derived from an EMBL/GenBank/DDBJ whole genome shotgun (WGS) entry which is preliminary data.</text>
</comment>
<dbReference type="InterPro" id="IPR019793">
    <property type="entry name" value="Peroxidases_heam-ligand_BS"/>
</dbReference>